<dbReference type="InterPro" id="IPR029058">
    <property type="entry name" value="AB_hydrolase_fold"/>
</dbReference>
<evidence type="ECO:0000313" key="8">
    <source>
        <dbReference type="Proteomes" id="UP000800036"/>
    </source>
</evidence>
<keyword evidence="5" id="KW-0496">Mitochondrion</keyword>
<protein>
    <recommendedName>
        <fullName evidence="9">DUF676 domain-containing protein</fullName>
    </recommendedName>
</protein>
<evidence type="ECO:0008006" key="9">
    <source>
        <dbReference type="Google" id="ProtNLM"/>
    </source>
</evidence>
<dbReference type="InterPro" id="IPR052374">
    <property type="entry name" value="SERAC1"/>
</dbReference>
<reference evidence="7" key="1">
    <citation type="journal article" date="2020" name="Stud. Mycol.">
        <title>101 Dothideomycetes genomes: a test case for predicting lifestyles and emergence of pathogens.</title>
        <authorList>
            <person name="Haridas S."/>
            <person name="Albert R."/>
            <person name="Binder M."/>
            <person name="Bloem J."/>
            <person name="Labutti K."/>
            <person name="Salamov A."/>
            <person name="Andreopoulos B."/>
            <person name="Baker S."/>
            <person name="Barry K."/>
            <person name="Bills G."/>
            <person name="Bluhm B."/>
            <person name="Cannon C."/>
            <person name="Castanera R."/>
            <person name="Culley D."/>
            <person name="Daum C."/>
            <person name="Ezra D."/>
            <person name="Gonzalez J."/>
            <person name="Henrissat B."/>
            <person name="Kuo A."/>
            <person name="Liang C."/>
            <person name="Lipzen A."/>
            <person name="Lutzoni F."/>
            <person name="Magnuson J."/>
            <person name="Mondo S."/>
            <person name="Nolan M."/>
            <person name="Ohm R."/>
            <person name="Pangilinan J."/>
            <person name="Park H.-J."/>
            <person name="Ramirez L."/>
            <person name="Alfaro M."/>
            <person name="Sun H."/>
            <person name="Tritt A."/>
            <person name="Yoshinaga Y."/>
            <person name="Zwiers L.-H."/>
            <person name="Turgeon B."/>
            <person name="Goodwin S."/>
            <person name="Spatafora J."/>
            <person name="Crous P."/>
            <person name="Grigoriev I."/>
        </authorList>
    </citation>
    <scope>NUCLEOTIDE SEQUENCE</scope>
    <source>
        <strain evidence="7">CBS 107.79</strain>
    </source>
</reference>
<evidence type="ECO:0000313" key="7">
    <source>
        <dbReference type="EMBL" id="KAF1966815.1"/>
    </source>
</evidence>
<keyword evidence="4" id="KW-0256">Endoplasmic reticulum</keyword>
<dbReference type="SUPFAM" id="SSF53474">
    <property type="entry name" value="alpha/beta-Hydrolases"/>
    <property type="match status" value="1"/>
</dbReference>
<dbReference type="Proteomes" id="UP000800036">
    <property type="component" value="Unassembled WGS sequence"/>
</dbReference>
<name>A0A6A5UPL9_9PLEO</name>
<keyword evidence="8" id="KW-1185">Reference proteome</keyword>
<dbReference type="GO" id="GO:0016020">
    <property type="term" value="C:membrane"/>
    <property type="evidence" value="ECO:0007669"/>
    <property type="project" value="UniProtKB-SubCell"/>
</dbReference>
<dbReference type="PANTHER" id="PTHR48182:SF2">
    <property type="entry name" value="PROTEIN SERAC1"/>
    <property type="match status" value="1"/>
</dbReference>
<comment type="subcellular location">
    <subcellularLocation>
        <location evidence="2">Endoplasmic reticulum</location>
    </subcellularLocation>
    <subcellularLocation>
        <location evidence="3">Membrane</location>
    </subcellularLocation>
    <subcellularLocation>
        <location evidence="1">Mitochondrion</location>
    </subcellularLocation>
</comment>
<dbReference type="PANTHER" id="PTHR48182">
    <property type="entry name" value="PROTEIN SERAC1"/>
    <property type="match status" value="1"/>
</dbReference>
<sequence>MDLRSTVLSSLFVFLVTAALLYKKVTKKITKQPRPNETRKGLIFRVTDLPASQPDDVLNTTLRATIEGNLSKEEKSKLKPTIAIVPSCSEPEHERVALVEFVGGVPAFLSKLAANPLKQHQDEMGDTDINFDCHFFGFTQLYTPEPGTAVTADIIAITGLDGHAYGSWRGKGNLGRMWLRDFLSKDLPYCRTMTYGYNSKLSTHGVDTILDYGRGLMEELKKIRNTEELRQRPLFFIAHSFGGIILAHCLVKAVQVDEDDHPTVACLYRATYGILLFGIPHKGIVVDDIQKMLAGESSHPRDGLLQEIKSKSNLLAYQLADFKNLIRDRKVDSESRRWRRTGDFVTAVDADSALLQLPDSMEDKIPLDADHSIIIKFNSRNNRGYTSARDKLRQFEQDAPKVVAARFSGL</sequence>
<evidence type="ECO:0000256" key="5">
    <source>
        <dbReference type="ARBA" id="ARBA00023128"/>
    </source>
</evidence>
<accession>A0A6A5UPL9</accession>
<dbReference type="AlphaFoldDB" id="A0A6A5UPL9"/>
<gene>
    <name evidence="7" type="ORF">BU23DRAFT_573760</name>
</gene>
<evidence type="ECO:0000256" key="4">
    <source>
        <dbReference type="ARBA" id="ARBA00022824"/>
    </source>
</evidence>
<dbReference type="EMBL" id="ML976741">
    <property type="protein sequence ID" value="KAF1966815.1"/>
    <property type="molecule type" value="Genomic_DNA"/>
</dbReference>
<proteinExistence type="predicted"/>
<evidence type="ECO:0000256" key="1">
    <source>
        <dbReference type="ARBA" id="ARBA00004173"/>
    </source>
</evidence>
<dbReference type="GO" id="GO:0005739">
    <property type="term" value="C:mitochondrion"/>
    <property type="evidence" value="ECO:0007669"/>
    <property type="project" value="UniProtKB-SubCell"/>
</dbReference>
<evidence type="ECO:0000256" key="2">
    <source>
        <dbReference type="ARBA" id="ARBA00004240"/>
    </source>
</evidence>
<dbReference type="OrthoDB" id="1658288at2759"/>
<evidence type="ECO:0000256" key="6">
    <source>
        <dbReference type="ARBA" id="ARBA00023136"/>
    </source>
</evidence>
<keyword evidence="6" id="KW-0472">Membrane</keyword>
<dbReference type="GO" id="GO:0005783">
    <property type="term" value="C:endoplasmic reticulum"/>
    <property type="evidence" value="ECO:0007669"/>
    <property type="project" value="UniProtKB-SubCell"/>
</dbReference>
<organism evidence="7 8">
    <name type="scientific">Bimuria novae-zelandiae CBS 107.79</name>
    <dbReference type="NCBI Taxonomy" id="1447943"/>
    <lineage>
        <taxon>Eukaryota</taxon>
        <taxon>Fungi</taxon>
        <taxon>Dikarya</taxon>
        <taxon>Ascomycota</taxon>
        <taxon>Pezizomycotina</taxon>
        <taxon>Dothideomycetes</taxon>
        <taxon>Pleosporomycetidae</taxon>
        <taxon>Pleosporales</taxon>
        <taxon>Massarineae</taxon>
        <taxon>Didymosphaeriaceae</taxon>
        <taxon>Bimuria</taxon>
    </lineage>
</organism>
<evidence type="ECO:0000256" key="3">
    <source>
        <dbReference type="ARBA" id="ARBA00004370"/>
    </source>
</evidence>